<dbReference type="SUPFAM" id="SSF56059">
    <property type="entry name" value="Glutathione synthetase ATP-binding domain-like"/>
    <property type="match status" value="1"/>
</dbReference>
<sequence>MNPSIRSAFNAAFTAEKYQELLTWVERQYNYRPPFRVAESPVFIPNSLKRQLLEACEQITDVIVAPDFKERSQGALLTAQEVPNETPHTTFLQMDFGICKGTDGAYTPQLIEVQGFPSLYFFQDLVARGYREVYDIPDTYTHLFGGMQSEEYIEMLRRVIIGDCDTEQVILLEVEPEKQVTSIDFIACKHMIGIEPVCISELKVEGRKVFYFKEGRKIQVRRIFNRVIFDELIRRDDLEREFYFTHDYDVEYVGHPNWFFRISKHTLPLLDSPYVPKSYFLNELAELPQDLHNYVLKPLYSFAGTGVIININQHDVDMIKDPENYILQRKVEYAPVIETPSEPSKCEIRMLMLWEDGQPRPKIVNNLARLSKGLMVGVRYNKDKDWVGGSVGLFERG</sequence>
<gene>
    <name evidence="1" type="ORF">FRY97_07050</name>
</gene>
<comment type="caution">
    <text evidence="1">The sequence shown here is derived from an EMBL/GenBank/DDBJ whole genome shotgun (WGS) entry which is preliminary data.</text>
</comment>
<dbReference type="AlphaFoldDB" id="A0A5C6RQ50"/>
<protein>
    <recommendedName>
        <fullName evidence="3">Circularly permuted type 2 ATP-grasp protein</fullName>
    </recommendedName>
</protein>
<evidence type="ECO:0008006" key="3">
    <source>
        <dbReference type="Google" id="ProtNLM"/>
    </source>
</evidence>
<keyword evidence="2" id="KW-1185">Reference proteome</keyword>
<proteinExistence type="predicted"/>
<name>A0A5C6RQ50_9BACT</name>
<dbReference type="EMBL" id="VOOR01000011">
    <property type="protein sequence ID" value="TXB64448.1"/>
    <property type="molecule type" value="Genomic_DNA"/>
</dbReference>
<evidence type="ECO:0000313" key="2">
    <source>
        <dbReference type="Proteomes" id="UP000321580"/>
    </source>
</evidence>
<dbReference type="OrthoDB" id="108192at2"/>
<dbReference type="Proteomes" id="UP000321580">
    <property type="component" value="Unassembled WGS sequence"/>
</dbReference>
<evidence type="ECO:0000313" key="1">
    <source>
        <dbReference type="EMBL" id="TXB64448.1"/>
    </source>
</evidence>
<dbReference type="RefSeq" id="WP_147166743.1">
    <property type="nucleotide sequence ID" value="NZ_VOOR01000011.1"/>
</dbReference>
<accession>A0A5C6RQ50</accession>
<organism evidence="1 2">
    <name type="scientific">Phaeodactylibacter luteus</name>
    <dbReference type="NCBI Taxonomy" id="1564516"/>
    <lineage>
        <taxon>Bacteria</taxon>
        <taxon>Pseudomonadati</taxon>
        <taxon>Bacteroidota</taxon>
        <taxon>Saprospiria</taxon>
        <taxon>Saprospirales</taxon>
        <taxon>Haliscomenobacteraceae</taxon>
        <taxon>Phaeodactylibacter</taxon>
    </lineage>
</organism>
<reference evidence="1 2" key="1">
    <citation type="submission" date="2019-08" db="EMBL/GenBank/DDBJ databases">
        <title>Genome of Phaeodactylibacter luteus.</title>
        <authorList>
            <person name="Bowman J.P."/>
        </authorList>
    </citation>
    <scope>NUCLEOTIDE SEQUENCE [LARGE SCALE GENOMIC DNA]</scope>
    <source>
        <strain evidence="1 2">KCTC 42180</strain>
    </source>
</reference>